<dbReference type="Gene3D" id="1.10.287.470">
    <property type="entry name" value="Helix hairpin bin"/>
    <property type="match status" value="1"/>
</dbReference>
<evidence type="ECO:0000256" key="1">
    <source>
        <dbReference type="ARBA" id="ARBA00009477"/>
    </source>
</evidence>
<gene>
    <name evidence="4" type="primary">bepF_2</name>
    <name evidence="4" type="ORF">MFFC18_46470</name>
</gene>
<sequence length="458" mass="50159" precursor="true">MKWFNSKFTIGTISVIAAVAALIWYQQQPASALDASAESNGTGSVVLQSVRVLPVNYSDSAVMPQRYTATVVARRTSQLSFQATERVDEIFCDEGDHVTRGQLLARQDQAAILAQYNAAVARSEQTGAVLAELEKGPRAETIEAARSELERLKAQFNLAESTFRRQSNLRQSNASSEQEYDAARFDSAASKAAVATAQQKLDELVAGTRKEQIDAQRGALGVIQATVEQAKTRLDQTELFTPFSGRISKRFIDEGSLPQRGTPVLEIVETDHLEVRFGVSPSIAKQLAPGKKLTFSSGDQQHIGTVKQIQPTLDRSTRTRQVIATITDSDQSGLVDGQTVSVEFAIRSSERGFWVPTEALQPQVRGLWSVLVANDSPGNTLADEYTAKAQRRDVEVLATWGTWSRVRGTLEEFDNVIVQGANRVSLGQLVSATHSELTFPWQTETTIKLGSLQQESDQ</sequence>
<dbReference type="AlphaFoldDB" id="A0A5B9PHH8"/>
<dbReference type="InterPro" id="IPR058648">
    <property type="entry name" value="HH_CzcB-like"/>
</dbReference>
<dbReference type="OrthoDB" id="245220at2"/>
<dbReference type="GO" id="GO:0015562">
    <property type="term" value="F:efflux transmembrane transporter activity"/>
    <property type="evidence" value="ECO:0007669"/>
    <property type="project" value="TreeGrafter"/>
</dbReference>
<dbReference type="EMBL" id="CP042912">
    <property type="protein sequence ID" value="QEG24725.1"/>
    <property type="molecule type" value="Genomic_DNA"/>
</dbReference>
<evidence type="ECO:0000313" key="4">
    <source>
        <dbReference type="EMBL" id="QEG24725.1"/>
    </source>
</evidence>
<evidence type="ECO:0000313" key="5">
    <source>
        <dbReference type="Proteomes" id="UP000322214"/>
    </source>
</evidence>
<dbReference type="Gene3D" id="2.40.50.100">
    <property type="match status" value="2"/>
</dbReference>
<organism evidence="4 5">
    <name type="scientific">Mariniblastus fucicola</name>
    <dbReference type="NCBI Taxonomy" id="980251"/>
    <lineage>
        <taxon>Bacteria</taxon>
        <taxon>Pseudomonadati</taxon>
        <taxon>Planctomycetota</taxon>
        <taxon>Planctomycetia</taxon>
        <taxon>Pirellulales</taxon>
        <taxon>Pirellulaceae</taxon>
        <taxon>Mariniblastus</taxon>
    </lineage>
</organism>
<evidence type="ECO:0000259" key="3">
    <source>
        <dbReference type="Pfam" id="PF25893"/>
    </source>
</evidence>
<accession>A0A5B9PHH8</accession>
<dbReference type="NCBIfam" id="TIGR01730">
    <property type="entry name" value="RND_mfp"/>
    <property type="match status" value="1"/>
</dbReference>
<dbReference type="Proteomes" id="UP000322214">
    <property type="component" value="Chromosome"/>
</dbReference>
<dbReference type="Pfam" id="PF25893">
    <property type="entry name" value="HH_CzcB"/>
    <property type="match status" value="1"/>
</dbReference>
<proteinExistence type="inferred from homology"/>
<dbReference type="PANTHER" id="PTHR30469">
    <property type="entry name" value="MULTIDRUG RESISTANCE PROTEIN MDTA"/>
    <property type="match status" value="1"/>
</dbReference>
<dbReference type="Gene3D" id="2.40.30.170">
    <property type="match status" value="1"/>
</dbReference>
<keyword evidence="2" id="KW-0732">Signal</keyword>
<feature type="chain" id="PRO_5022774373" evidence="2">
    <location>
        <begin position="33"/>
        <end position="458"/>
    </location>
</feature>
<feature type="domain" description="CzcB-like alpha-helical hairpin" evidence="3">
    <location>
        <begin position="145"/>
        <end position="202"/>
    </location>
</feature>
<dbReference type="RefSeq" id="WP_075083715.1">
    <property type="nucleotide sequence ID" value="NZ_CP042912.1"/>
</dbReference>
<name>A0A5B9PHH8_9BACT</name>
<dbReference type="GO" id="GO:1990281">
    <property type="term" value="C:efflux pump complex"/>
    <property type="evidence" value="ECO:0007669"/>
    <property type="project" value="TreeGrafter"/>
</dbReference>
<dbReference type="SUPFAM" id="SSF111369">
    <property type="entry name" value="HlyD-like secretion proteins"/>
    <property type="match status" value="2"/>
</dbReference>
<feature type="signal peptide" evidence="2">
    <location>
        <begin position="1"/>
        <end position="32"/>
    </location>
</feature>
<reference evidence="4 5" key="1">
    <citation type="submission" date="2019-08" db="EMBL/GenBank/DDBJ databases">
        <title>Deep-cultivation of Planctomycetes and their phenomic and genomic characterization uncovers novel biology.</title>
        <authorList>
            <person name="Wiegand S."/>
            <person name="Jogler M."/>
            <person name="Boedeker C."/>
            <person name="Pinto D."/>
            <person name="Vollmers J."/>
            <person name="Rivas-Marin E."/>
            <person name="Kohn T."/>
            <person name="Peeters S.H."/>
            <person name="Heuer A."/>
            <person name="Rast P."/>
            <person name="Oberbeckmann S."/>
            <person name="Bunk B."/>
            <person name="Jeske O."/>
            <person name="Meyerdierks A."/>
            <person name="Storesund J.E."/>
            <person name="Kallscheuer N."/>
            <person name="Luecker S."/>
            <person name="Lage O.M."/>
            <person name="Pohl T."/>
            <person name="Merkel B.J."/>
            <person name="Hornburger P."/>
            <person name="Mueller R.-W."/>
            <person name="Bruemmer F."/>
            <person name="Labrenz M."/>
            <person name="Spormann A.M."/>
            <person name="Op den Camp H."/>
            <person name="Overmann J."/>
            <person name="Amann R."/>
            <person name="Jetten M.S.M."/>
            <person name="Mascher T."/>
            <person name="Medema M.H."/>
            <person name="Devos D.P."/>
            <person name="Kaster A.-K."/>
            <person name="Ovreas L."/>
            <person name="Rohde M."/>
            <person name="Galperin M.Y."/>
            <person name="Jogler C."/>
        </authorList>
    </citation>
    <scope>NUCLEOTIDE SEQUENCE [LARGE SCALE GENOMIC DNA]</scope>
    <source>
        <strain evidence="4 5">FC18</strain>
    </source>
</reference>
<dbReference type="KEGG" id="mff:MFFC18_46470"/>
<protein>
    <submittedName>
        <fullName evidence="4">Efflux pump periplasmic linker BepF</fullName>
    </submittedName>
</protein>
<comment type="similarity">
    <text evidence="1">Belongs to the membrane fusion protein (MFP) (TC 8.A.1) family.</text>
</comment>
<keyword evidence="5" id="KW-1185">Reference proteome</keyword>
<dbReference type="Gene3D" id="2.40.420.20">
    <property type="match status" value="1"/>
</dbReference>
<dbReference type="InterPro" id="IPR006143">
    <property type="entry name" value="RND_pump_MFP"/>
</dbReference>
<evidence type="ECO:0000256" key="2">
    <source>
        <dbReference type="SAM" id="SignalP"/>
    </source>
</evidence>
<dbReference type="STRING" id="980251.GCA_001642875_00922"/>